<dbReference type="Gene3D" id="3.90.1170.50">
    <property type="entry name" value="Aldehyde oxidase/xanthine dehydrogenase, a/b hammerhead"/>
    <property type="match status" value="1"/>
</dbReference>
<evidence type="ECO:0000256" key="1">
    <source>
        <dbReference type="ARBA" id="ARBA00022505"/>
    </source>
</evidence>
<evidence type="ECO:0000259" key="3">
    <source>
        <dbReference type="SMART" id="SM01008"/>
    </source>
</evidence>
<dbReference type="Pfam" id="PF02738">
    <property type="entry name" value="MoCoBD_1"/>
    <property type="match status" value="1"/>
</dbReference>
<dbReference type="SUPFAM" id="SSF56003">
    <property type="entry name" value="Molybdenum cofactor-binding domain"/>
    <property type="match status" value="1"/>
</dbReference>
<dbReference type="Pfam" id="PF20256">
    <property type="entry name" value="MoCoBD_2"/>
    <property type="match status" value="1"/>
</dbReference>
<proteinExistence type="predicted"/>
<reference evidence="5" key="1">
    <citation type="submission" date="2016-10" db="EMBL/GenBank/DDBJ databases">
        <authorList>
            <person name="Varghese N."/>
            <person name="Submissions S."/>
        </authorList>
    </citation>
    <scope>NUCLEOTIDE SEQUENCE [LARGE SCALE GENOMIC DNA]</scope>
    <source>
        <strain evidence="5">DSM 45237</strain>
    </source>
</reference>
<dbReference type="Proteomes" id="UP000181980">
    <property type="component" value="Unassembled WGS sequence"/>
</dbReference>
<gene>
    <name evidence="4" type="ORF">SAMN04488561_2378</name>
</gene>
<evidence type="ECO:0000313" key="4">
    <source>
        <dbReference type="EMBL" id="SEE71285.1"/>
    </source>
</evidence>
<dbReference type="STRING" id="561176.SAMN04488561_2378"/>
<dbReference type="InterPro" id="IPR037165">
    <property type="entry name" value="AldOxase/xan_DH_Mopterin-bd_sf"/>
</dbReference>
<dbReference type="PANTHER" id="PTHR11908:SF132">
    <property type="entry name" value="ALDEHYDE OXIDASE 1-RELATED"/>
    <property type="match status" value="1"/>
</dbReference>
<evidence type="ECO:0000256" key="2">
    <source>
        <dbReference type="ARBA" id="ARBA00023002"/>
    </source>
</evidence>
<dbReference type="AlphaFoldDB" id="A0A1H5L2I6"/>
<keyword evidence="5" id="KW-1185">Reference proteome</keyword>
<dbReference type="SUPFAM" id="SSF54665">
    <property type="entry name" value="CO dehydrogenase molybdoprotein N-domain-like"/>
    <property type="match status" value="1"/>
</dbReference>
<dbReference type="InterPro" id="IPR008274">
    <property type="entry name" value="AldOxase/xan_DH_MoCoBD1"/>
</dbReference>
<dbReference type="InterPro" id="IPR036856">
    <property type="entry name" value="Ald_Oxase/Xan_DH_a/b_sf"/>
</dbReference>
<dbReference type="SMART" id="SM01008">
    <property type="entry name" value="Ald_Xan_dh_C"/>
    <property type="match status" value="1"/>
</dbReference>
<dbReference type="RefSeq" id="WP_069112681.1">
    <property type="nucleotide sequence ID" value="NZ_FNUC01000003.1"/>
</dbReference>
<dbReference type="PANTHER" id="PTHR11908">
    <property type="entry name" value="XANTHINE DEHYDROGENASE"/>
    <property type="match status" value="1"/>
</dbReference>
<dbReference type="EMBL" id="FNUC01000003">
    <property type="protein sequence ID" value="SEE71285.1"/>
    <property type="molecule type" value="Genomic_DNA"/>
</dbReference>
<dbReference type="InterPro" id="IPR016208">
    <property type="entry name" value="Ald_Oxase/xanthine_DH-like"/>
</dbReference>
<dbReference type="Pfam" id="PF01315">
    <property type="entry name" value="Ald_Xan_dh_C"/>
    <property type="match status" value="1"/>
</dbReference>
<protein>
    <submittedName>
        <fullName evidence="4">Xanthine dehydrogenase, molybdenum binding subunit apoprotein</fullName>
    </submittedName>
</protein>
<keyword evidence="1" id="KW-0500">Molybdenum</keyword>
<dbReference type="GO" id="GO:0016491">
    <property type="term" value="F:oxidoreductase activity"/>
    <property type="evidence" value="ECO:0007669"/>
    <property type="project" value="UniProtKB-KW"/>
</dbReference>
<dbReference type="InterPro" id="IPR000674">
    <property type="entry name" value="Ald_Oxase/Xan_DH_a/b"/>
</dbReference>
<dbReference type="OrthoDB" id="9758509at2"/>
<dbReference type="InterPro" id="IPR046867">
    <property type="entry name" value="AldOxase/xan_DH_MoCoBD2"/>
</dbReference>
<organism evidence="4 5">
    <name type="scientific">Jiangella alba</name>
    <dbReference type="NCBI Taxonomy" id="561176"/>
    <lineage>
        <taxon>Bacteria</taxon>
        <taxon>Bacillati</taxon>
        <taxon>Actinomycetota</taxon>
        <taxon>Actinomycetes</taxon>
        <taxon>Jiangellales</taxon>
        <taxon>Jiangellaceae</taxon>
        <taxon>Jiangella</taxon>
    </lineage>
</organism>
<keyword evidence="2" id="KW-0560">Oxidoreductase</keyword>
<name>A0A1H5L2I6_9ACTN</name>
<evidence type="ECO:0000313" key="5">
    <source>
        <dbReference type="Proteomes" id="UP000181980"/>
    </source>
</evidence>
<feature type="domain" description="Aldehyde oxidase/xanthine dehydrogenase a/b hammerhead" evidence="3">
    <location>
        <begin position="22"/>
        <end position="137"/>
    </location>
</feature>
<dbReference type="Gene3D" id="3.30.365.10">
    <property type="entry name" value="Aldehyde oxidase/xanthine dehydrogenase, molybdopterin binding domain"/>
    <property type="match status" value="4"/>
</dbReference>
<sequence>MTRVRGLVGADVERLADLPLLTGAARYVADVCRDGEVHARIVRSQVAHARIAGIDTADAAAMPGVLAVITADDLPDVRIPIRLPLADTPRARRVLQPPLARGVVRYVGEPIAVVVATDPYLAEDAAELVDVDLDELDVVADLASAADLGAPVLHPGLGDNVVSSYPLRHGDVDAAFARADVVVRERLRMHRHTAVPMETRGAIAEIDPVTGRLTLWGGAKVKHAVRAALGEMLAIDPADIRIVEVSVGGGFGVRGEAYPEDYLVAFLALRLGRPVKWIEDRTEHFVATNHAREQEHELEIAATADGRLLAFRDRAWCDQGAYARSQGTLPELLPALHLPGPYRWEAFALETTGVLTNRTPVGTYRGPGMTEAAFVRERLLDVLAGRLGLDPAELRRRNLIRDDDLPFTWSLDAGSAPVPPISYLSGAFGSSFETLLARAGYDELRREAAARSGDGVSAGVGVATYVEVGAMGPFEDARIVPAADGSFVVHVGVASLGQGVETVLAQVAGDELGVPMDRLRVDHHDTDAVPMGFGAFASRSTPVAGNAVLLAARDLRAKAAKLLGAEPGDVEFRDGRAHAPGGASCPLQEVGEGRARFDKPHPTFSFGAALSVVEVERDTGRVRVVRHVVAHDVGRAVNPALVRGQLAGAASQGIGAALLEELSYDERAQPMATTLGDYRLPSAGELPDVEVIVLEHPAPGNPLGAKGAGESGMVGTPAAVANAVADALGAAGARVTTLPLTADRVRALLREAT</sequence>
<dbReference type="GO" id="GO:0005506">
    <property type="term" value="F:iron ion binding"/>
    <property type="evidence" value="ECO:0007669"/>
    <property type="project" value="InterPro"/>
</dbReference>
<accession>A0A1H5L2I6</accession>